<feature type="chain" id="PRO_5002855850" description="START domain-containing protein" evidence="2">
    <location>
        <begin position="23"/>
        <end position="308"/>
    </location>
</feature>
<feature type="signal peptide" evidence="2">
    <location>
        <begin position="1"/>
        <end position="22"/>
    </location>
</feature>
<dbReference type="GeneID" id="7203141"/>
<reference evidence="3 4" key="1">
    <citation type="journal article" date="2008" name="Nature">
        <title>The Phaeodactylum genome reveals the evolutionary history of diatom genomes.</title>
        <authorList>
            <person name="Bowler C."/>
            <person name="Allen A.E."/>
            <person name="Badger J.H."/>
            <person name="Grimwood J."/>
            <person name="Jabbari K."/>
            <person name="Kuo A."/>
            <person name="Maheswari U."/>
            <person name="Martens C."/>
            <person name="Maumus F."/>
            <person name="Otillar R.P."/>
            <person name="Rayko E."/>
            <person name="Salamov A."/>
            <person name="Vandepoele K."/>
            <person name="Beszteri B."/>
            <person name="Gruber A."/>
            <person name="Heijde M."/>
            <person name="Katinka M."/>
            <person name="Mock T."/>
            <person name="Valentin K."/>
            <person name="Verret F."/>
            <person name="Berges J.A."/>
            <person name="Brownlee C."/>
            <person name="Cadoret J.P."/>
            <person name="Chiovitti A."/>
            <person name="Choi C.J."/>
            <person name="Coesel S."/>
            <person name="De Martino A."/>
            <person name="Detter J.C."/>
            <person name="Durkin C."/>
            <person name="Falciatore A."/>
            <person name="Fournet J."/>
            <person name="Haruta M."/>
            <person name="Huysman M.J."/>
            <person name="Jenkins B.D."/>
            <person name="Jiroutova K."/>
            <person name="Jorgensen R.E."/>
            <person name="Joubert Y."/>
            <person name="Kaplan A."/>
            <person name="Kroger N."/>
            <person name="Kroth P.G."/>
            <person name="La Roche J."/>
            <person name="Lindquist E."/>
            <person name="Lommer M."/>
            <person name="Martin-Jezequel V."/>
            <person name="Lopez P.J."/>
            <person name="Lucas S."/>
            <person name="Mangogna M."/>
            <person name="McGinnis K."/>
            <person name="Medlin L.K."/>
            <person name="Montsant A."/>
            <person name="Oudot-Le Secq M.P."/>
            <person name="Napoli C."/>
            <person name="Obornik M."/>
            <person name="Parker M.S."/>
            <person name="Petit J.L."/>
            <person name="Porcel B.M."/>
            <person name="Poulsen N."/>
            <person name="Robison M."/>
            <person name="Rychlewski L."/>
            <person name="Rynearson T.A."/>
            <person name="Schmutz J."/>
            <person name="Shapiro H."/>
            <person name="Siaut M."/>
            <person name="Stanley M."/>
            <person name="Sussman M.R."/>
            <person name="Taylor A.R."/>
            <person name="Vardi A."/>
            <person name="von Dassow P."/>
            <person name="Vyverman W."/>
            <person name="Willis A."/>
            <person name="Wyrwicz L.S."/>
            <person name="Rokhsar D.S."/>
            <person name="Weissenbach J."/>
            <person name="Armbrust E.V."/>
            <person name="Green B.R."/>
            <person name="Van de Peer Y."/>
            <person name="Grigoriev I.V."/>
        </authorList>
    </citation>
    <scope>NUCLEOTIDE SEQUENCE [LARGE SCALE GENOMIC DNA]</scope>
    <source>
        <strain evidence="3 4">CCAP 1055/1</strain>
    </source>
</reference>
<dbReference type="EMBL" id="CM000617">
    <property type="protein sequence ID" value="EEC46318.1"/>
    <property type="molecule type" value="Genomic_DNA"/>
</dbReference>
<organism evidence="3 4">
    <name type="scientific">Phaeodactylum tricornutum (strain CCAP 1055/1)</name>
    <dbReference type="NCBI Taxonomy" id="556484"/>
    <lineage>
        <taxon>Eukaryota</taxon>
        <taxon>Sar</taxon>
        <taxon>Stramenopiles</taxon>
        <taxon>Ochrophyta</taxon>
        <taxon>Bacillariophyta</taxon>
        <taxon>Bacillariophyceae</taxon>
        <taxon>Bacillariophycidae</taxon>
        <taxon>Naviculales</taxon>
        <taxon>Phaeodactylaceae</taxon>
        <taxon>Phaeodactylum</taxon>
    </lineage>
</organism>
<evidence type="ECO:0000256" key="1">
    <source>
        <dbReference type="SAM" id="MobiDB-lite"/>
    </source>
</evidence>
<proteinExistence type="predicted"/>
<protein>
    <recommendedName>
        <fullName evidence="5">START domain-containing protein</fullName>
    </recommendedName>
</protein>
<dbReference type="PaxDb" id="2850-Phatr47957"/>
<dbReference type="Gene3D" id="3.30.530.20">
    <property type="match status" value="1"/>
</dbReference>
<gene>
    <name evidence="3" type="ORF">PHATRDRAFT_47957</name>
</gene>
<dbReference type="SUPFAM" id="SSF55961">
    <property type="entry name" value="Bet v1-like"/>
    <property type="match status" value="1"/>
</dbReference>
<accession>B7G5I0</accession>
<evidence type="ECO:0008006" key="5">
    <source>
        <dbReference type="Google" id="ProtNLM"/>
    </source>
</evidence>
<dbReference type="HOGENOM" id="CLU_904515_0_0_1"/>
<dbReference type="Proteomes" id="UP000000759">
    <property type="component" value="Chromosome 15"/>
</dbReference>
<evidence type="ECO:0000313" key="3">
    <source>
        <dbReference type="EMBL" id="EEC46318.1"/>
    </source>
</evidence>
<dbReference type="OrthoDB" id="197616at2759"/>
<keyword evidence="4" id="KW-1185">Reference proteome</keyword>
<dbReference type="RefSeq" id="XP_002182417.1">
    <property type="nucleotide sequence ID" value="XM_002182381.1"/>
</dbReference>
<keyword evidence="2" id="KW-0732">Signal</keyword>
<sequence length="308" mass="34757">MLRNVTWTIVLLTSTFLSGVSDHGVAAAGFFGRDRSHAPQPPSSPDSSGTGRLPTHSRPERGKLIDNPIHVEDLHQAFIELQADYARKALYSNGDNEKEATRWRVLNNRDGVEVAILEHPSDPACPYVRMKARIPVSVQSCWDFLRVSEWDRTMPKMDPFYEGVSVHGEWVHRKTHMILCRKRMRRIGIYGKRDLVFLSVTDVPLRDGTLTSGTVSVRTNKVPRVPGYTRCFQDSIAFYKPVNNDSQTDLTIVCRIDLNDSAEDGMGGLIPMWFYVKTIGITGVQSVVRMREALVQEQTERLSGRLGE</sequence>
<dbReference type="InterPro" id="IPR023393">
    <property type="entry name" value="START-like_dom_sf"/>
</dbReference>
<dbReference type="AlphaFoldDB" id="B7G5I0"/>
<evidence type="ECO:0000256" key="2">
    <source>
        <dbReference type="SAM" id="SignalP"/>
    </source>
</evidence>
<name>B7G5I0_PHATC</name>
<dbReference type="InParanoid" id="B7G5I0"/>
<dbReference type="KEGG" id="pti:PHATRDRAFT_47957"/>
<feature type="region of interest" description="Disordered" evidence="1">
    <location>
        <begin position="32"/>
        <end position="63"/>
    </location>
</feature>
<evidence type="ECO:0000313" key="4">
    <source>
        <dbReference type="Proteomes" id="UP000000759"/>
    </source>
</evidence>
<reference evidence="4" key="2">
    <citation type="submission" date="2008-08" db="EMBL/GenBank/DDBJ databases">
        <authorList>
            <consortium name="Diatom Consortium"/>
            <person name="Grigoriev I."/>
            <person name="Grimwood J."/>
            <person name="Kuo A."/>
            <person name="Otillar R.P."/>
            <person name="Salamov A."/>
            <person name="Detter J.C."/>
            <person name="Lindquist E."/>
            <person name="Shapiro H."/>
            <person name="Lucas S."/>
            <person name="Glavina del Rio T."/>
            <person name="Pitluck S."/>
            <person name="Rokhsar D."/>
            <person name="Bowler C."/>
        </authorList>
    </citation>
    <scope>GENOME REANNOTATION</scope>
    <source>
        <strain evidence="4">CCAP 1055/1</strain>
    </source>
</reference>